<evidence type="ECO:0000256" key="1">
    <source>
        <dbReference type="SAM" id="SignalP"/>
    </source>
</evidence>
<feature type="signal peptide" evidence="1">
    <location>
        <begin position="1"/>
        <end position="17"/>
    </location>
</feature>
<evidence type="ECO:0000313" key="3">
    <source>
        <dbReference type="Proteomes" id="UP001595630"/>
    </source>
</evidence>
<dbReference type="Proteomes" id="UP001595630">
    <property type="component" value="Unassembled WGS sequence"/>
</dbReference>
<organism evidence="2 3">
    <name type="scientific">Stutzerimonas tarimensis</name>
    <dbReference type="NCBI Taxonomy" id="1507735"/>
    <lineage>
        <taxon>Bacteria</taxon>
        <taxon>Pseudomonadati</taxon>
        <taxon>Pseudomonadota</taxon>
        <taxon>Gammaproteobacteria</taxon>
        <taxon>Pseudomonadales</taxon>
        <taxon>Pseudomonadaceae</taxon>
        <taxon>Stutzerimonas</taxon>
    </lineage>
</organism>
<evidence type="ECO:0000313" key="2">
    <source>
        <dbReference type="EMBL" id="MFC3607299.1"/>
    </source>
</evidence>
<dbReference type="Gene3D" id="3.30.110.70">
    <property type="entry name" value="Hypothetical protein apc22750. Chain B"/>
    <property type="match status" value="1"/>
</dbReference>
<dbReference type="RefSeq" id="WP_386362208.1">
    <property type="nucleotide sequence ID" value="NZ_JBHRXZ010000016.1"/>
</dbReference>
<name>A0ABV7T3Q3_9GAMM</name>
<reference evidence="3" key="1">
    <citation type="journal article" date="2019" name="Int. J. Syst. Evol. Microbiol.">
        <title>The Global Catalogue of Microorganisms (GCM) 10K type strain sequencing project: providing services to taxonomists for standard genome sequencing and annotation.</title>
        <authorList>
            <consortium name="The Broad Institute Genomics Platform"/>
            <consortium name="The Broad Institute Genome Sequencing Center for Infectious Disease"/>
            <person name="Wu L."/>
            <person name="Ma J."/>
        </authorList>
    </citation>
    <scope>NUCLEOTIDE SEQUENCE [LARGE SCALE GENOMIC DNA]</scope>
    <source>
        <strain evidence="3">KCTC 42447</strain>
    </source>
</reference>
<accession>A0ABV7T3Q3</accession>
<protein>
    <recommendedName>
        <fullName evidence="4">Lipoprotein</fullName>
    </recommendedName>
</protein>
<keyword evidence="1" id="KW-0732">Signal</keyword>
<comment type="caution">
    <text evidence="2">The sequence shown here is derived from an EMBL/GenBank/DDBJ whole genome shotgun (WGS) entry which is preliminary data.</text>
</comment>
<gene>
    <name evidence="2" type="ORF">ACFOMF_05850</name>
</gene>
<sequence>MKVACIALAALILAGCAASPTDFSEHETQLAAKVRAYPASAVAPGNTVIGPVRSVTCDSGSFSRFPGTEGEGVWLLKLETARLGGNAVVQYSCRTRGFDPASGCRESKRCEGKAARLD</sequence>
<evidence type="ECO:0008006" key="4">
    <source>
        <dbReference type="Google" id="ProtNLM"/>
    </source>
</evidence>
<proteinExistence type="predicted"/>
<feature type="chain" id="PRO_5047342046" description="Lipoprotein" evidence="1">
    <location>
        <begin position="18"/>
        <end position="118"/>
    </location>
</feature>
<dbReference type="EMBL" id="JBHRXZ010000016">
    <property type="protein sequence ID" value="MFC3607299.1"/>
    <property type="molecule type" value="Genomic_DNA"/>
</dbReference>
<keyword evidence="3" id="KW-1185">Reference proteome</keyword>
<dbReference type="PROSITE" id="PS51257">
    <property type="entry name" value="PROKAR_LIPOPROTEIN"/>
    <property type="match status" value="1"/>
</dbReference>